<dbReference type="InterPro" id="IPR013727">
    <property type="entry name" value="2CSK_N"/>
</dbReference>
<dbReference type="Gene3D" id="3.30.565.10">
    <property type="entry name" value="Histidine kinase-like ATPase, C-terminal domain"/>
    <property type="match status" value="1"/>
</dbReference>
<comment type="subcellular location">
    <subcellularLocation>
        <location evidence="2">Membrane</location>
        <topology evidence="2">Multi-pass membrane protein</topology>
    </subcellularLocation>
</comment>
<dbReference type="STRING" id="365044.Pnap_1536"/>
<evidence type="ECO:0000313" key="16">
    <source>
        <dbReference type="Proteomes" id="UP000000644"/>
    </source>
</evidence>
<dbReference type="InterPro" id="IPR005467">
    <property type="entry name" value="His_kinase_dom"/>
</dbReference>
<gene>
    <name evidence="15" type="ordered locus">Pnap_1536</name>
</gene>
<dbReference type="GO" id="GO:0000155">
    <property type="term" value="F:phosphorelay sensor kinase activity"/>
    <property type="evidence" value="ECO:0007669"/>
    <property type="project" value="InterPro"/>
</dbReference>
<name>A1VMH2_POLNA</name>
<dbReference type="Gene3D" id="1.10.287.130">
    <property type="match status" value="1"/>
</dbReference>
<dbReference type="Proteomes" id="UP000000644">
    <property type="component" value="Chromosome"/>
</dbReference>
<keyword evidence="4" id="KW-0597">Phosphoprotein</keyword>
<dbReference type="Pfam" id="PF02518">
    <property type="entry name" value="HATPase_c"/>
    <property type="match status" value="1"/>
</dbReference>
<keyword evidence="16" id="KW-1185">Reference proteome</keyword>
<evidence type="ECO:0000256" key="11">
    <source>
        <dbReference type="ARBA" id="ARBA00023012"/>
    </source>
</evidence>
<dbReference type="PANTHER" id="PTHR45436">
    <property type="entry name" value="SENSOR HISTIDINE KINASE YKOH"/>
    <property type="match status" value="1"/>
</dbReference>
<evidence type="ECO:0000256" key="2">
    <source>
        <dbReference type="ARBA" id="ARBA00004141"/>
    </source>
</evidence>
<sequence length="449" mass="49440">MIRAPRSLQNRLLLLVLSGVALVWLVTSVLTWFDVRHELDELLDGHLAQAAALLVVQQAQEMEEDDGKGLDAPTLHRYAPKVAFQVFHEDRLALRSANAPVAPMVGAGKDFTFGFRTVQMDGMDWRVFAAHGAKRDVQVYVGEQVSSRNAILWAVLRSTLWPMAVALPLLVLAVWWAVRLGVQPIRQLGRVLAERQPQALSPVAIDHLPDEMAPMIAALNSLFERIGLLLESERRFTADAAHELRTPIAAIRMQAQVAMGESDNALRQHALQGTLEGCDRATRLVEQLLSLSRLEAAESPAMADVDLRALAQRVVAELAPKAIGKKQSLEFEASQPCTIPGNETLLAVLVRNLVDNAVRYSPLAAHIRVEVQRQNGQVVLRVEDSGPGLDDAERQRLGERFFRVTGSLESGSGLGWSIVRRIAAVHRLKIDVGRSARLGGLSVRVIYDE</sequence>
<evidence type="ECO:0000259" key="13">
    <source>
        <dbReference type="PROSITE" id="PS50109"/>
    </source>
</evidence>
<dbReference type="PANTHER" id="PTHR45436:SF14">
    <property type="entry name" value="SENSOR PROTEIN QSEC"/>
    <property type="match status" value="1"/>
</dbReference>
<dbReference type="PROSITE" id="PS50109">
    <property type="entry name" value="HIS_KIN"/>
    <property type="match status" value="1"/>
</dbReference>
<accession>A1VMH2</accession>
<evidence type="ECO:0000256" key="4">
    <source>
        <dbReference type="ARBA" id="ARBA00022553"/>
    </source>
</evidence>
<dbReference type="GO" id="GO:0005886">
    <property type="term" value="C:plasma membrane"/>
    <property type="evidence" value="ECO:0007669"/>
    <property type="project" value="TreeGrafter"/>
</dbReference>
<dbReference type="InterPro" id="IPR003594">
    <property type="entry name" value="HATPase_dom"/>
</dbReference>
<dbReference type="GO" id="GO:0005524">
    <property type="term" value="F:ATP binding"/>
    <property type="evidence" value="ECO:0007669"/>
    <property type="project" value="UniProtKB-KW"/>
</dbReference>
<evidence type="ECO:0000256" key="8">
    <source>
        <dbReference type="ARBA" id="ARBA00022777"/>
    </source>
</evidence>
<keyword evidence="9" id="KW-0067">ATP-binding</keyword>
<keyword evidence="5" id="KW-0808">Transferase</keyword>
<reference evidence="16" key="1">
    <citation type="journal article" date="2009" name="Environ. Microbiol.">
        <title>The genome of Polaromonas naphthalenivorans strain CJ2, isolated from coal tar-contaminated sediment, reveals physiological and metabolic versatility and evolution through extensive horizontal gene transfer.</title>
        <authorList>
            <person name="Yagi J.M."/>
            <person name="Sims D."/>
            <person name="Brettin T."/>
            <person name="Bruce D."/>
            <person name="Madsen E.L."/>
        </authorList>
    </citation>
    <scope>NUCLEOTIDE SEQUENCE [LARGE SCALE GENOMIC DNA]</scope>
    <source>
        <strain evidence="16">CJ2</strain>
    </source>
</reference>
<dbReference type="InterPro" id="IPR003661">
    <property type="entry name" value="HisK_dim/P_dom"/>
</dbReference>
<keyword evidence="10 12" id="KW-1133">Transmembrane helix</keyword>
<evidence type="ECO:0000313" key="15">
    <source>
        <dbReference type="EMBL" id="ABM36850.1"/>
    </source>
</evidence>
<evidence type="ECO:0000259" key="14">
    <source>
        <dbReference type="PROSITE" id="PS50885"/>
    </source>
</evidence>
<evidence type="ECO:0000256" key="1">
    <source>
        <dbReference type="ARBA" id="ARBA00000085"/>
    </source>
</evidence>
<keyword evidence="8 15" id="KW-0418">Kinase</keyword>
<dbReference type="Pfam" id="PF00512">
    <property type="entry name" value="HisKA"/>
    <property type="match status" value="1"/>
</dbReference>
<dbReference type="SMART" id="SM00388">
    <property type="entry name" value="HisKA"/>
    <property type="match status" value="1"/>
</dbReference>
<evidence type="ECO:0000256" key="6">
    <source>
        <dbReference type="ARBA" id="ARBA00022692"/>
    </source>
</evidence>
<evidence type="ECO:0000256" key="9">
    <source>
        <dbReference type="ARBA" id="ARBA00022840"/>
    </source>
</evidence>
<dbReference type="EC" id="2.7.13.3" evidence="3"/>
<dbReference type="InterPro" id="IPR036097">
    <property type="entry name" value="HisK_dim/P_sf"/>
</dbReference>
<feature type="domain" description="Histidine kinase" evidence="13">
    <location>
        <begin position="239"/>
        <end position="449"/>
    </location>
</feature>
<dbReference type="EMBL" id="CP000529">
    <property type="protein sequence ID" value="ABM36850.1"/>
    <property type="molecule type" value="Genomic_DNA"/>
</dbReference>
<dbReference type="PROSITE" id="PS50885">
    <property type="entry name" value="HAMP"/>
    <property type="match status" value="1"/>
</dbReference>
<comment type="catalytic activity">
    <reaction evidence="1">
        <text>ATP + protein L-histidine = ADP + protein N-phospho-L-histidine.</text>
        <dbReference type="EC" id="2.7.13.3"/>
    </reaction>
</comment>
<dbReference type="SUPFAM" id="SSF55874">
    <property type="entry name" value="ATPase domain of HSP90 chaperone/DNA topoisomerase II/histidine kinase"/>
    <property type="match status" value="1"/>
</dbReference>
<dbReference type="HOGENOM" id="CLU_000445_89_37_4"/>
<evidence type="ECO:0000256" key="7">
    <source>
        <dbReference type="ARBA" id="ARBA00022741"/>
    </source>
</evidence>
<evidence type="ECO:0000256" key="3">
    <source>
        <dbReference type="ARBA" id="ARBA00012438"/>
    </source>
</evidence>
<dbReference type="eggNOG" id="COG0642">
    <property type="taxonomic scope" value="Bacteria"/>
</dbReference>
<keyword evidence="11" id="KW-0902">Two-component regulatory system</keyword>
<evidence type="ECO:0000256" key="12">
    <source>
        <dbReference type="SAM" id="Phobius"/>
    </source>
</evidence>
<dbReference type="RefSeq" id="WP_011800937.1">
    <property type="nucleotide sequence ID" value="NC_008781.1"/>
</dbReference>
<feature type="domain" description="HAMP" evidence="14">
    <location>
        <begin position="179"/>
        <end position="231"/>
    </location>
</feature>
<dbReference type="InterPro" id="IPR050428">
    <property type="entry name" value="TCS_sensor_his_kinase"/>
</dbReference>
<dbReference type="KEGG" id="pna:Pnap_1536"/>
<keyword evidence="12" id="KW-0472">Membrane</keyword>
<evidence type="ECO:0000256" key="5">
    <source>
        <dbReference type="ARBA" id="ARBA00022679"/>
    </source>
</evidence>
<dbReference type="CDD" id="cd00082">
    <property type="entry name" value="HisKA"/>
    <property type="match status" value="1"/>
</dbReference>
<organism evidence="15 16">
    <name type="scientific">Polaromonas naphthalenivorans (strain CJ2)</name>
    <dbReference type="NCBI Taxonomy" id="365044"/>
    <lineage>
        <taxon>Bacteria</taxon>
        <taxon>Pseudomonadati</taxon>
        <taxon>Pseudomonadota</taxon>
        <taxon>Betaproteobacteria</taxon>
        <taxon>Burkholderiales</taxon>
        <taxon>Comamonadaceae</taxon>
        <taxon>Polaromonas</taxon>
    </lineage>
</organism>
<keyword evidence="7" id="KW-0547">Nucleotide-binding</keyword>
<dbReference type="SUPFAM" id="SSF47384">
    <property type="entry name" value="Homodimeric domain of signal transducing histidine kinase"/>
    <property type="match status" value="1"/>
</dbReference>
<dbReference type="SMART" id="SM00387">
    <property type="entry name" value="HATPase_c"/>
    <property type="match status" value="1"/>
</dbReference>
<proteinExistence type="predicted"/>
<dbReference type="Gene3D" id="1.20.5.1040">
    <property type="entry name" value="Sensor protein qsec"/>
    <property type="match status" value="1"/>
</dbReference>
<protein>
    <recommendedName>
        <fullName evidence="3">histidine kinase</fullName>
        <ecNumber evidence="3">2.7.13.3</ecNumber>
    </recommendedName>
</protein>
<keyword evidence="6 12" id="KW-0812">Transmembrane</keyword>
<evidence type="ECO:0000256" key="10">
    <source>
        <dbReference type="ARBA" id="ARBA00022989"/>
    </source>
</evidence>
<dbReference type="Pfam" id="PF08521">
    <property type="entry name" value="2CSK_N"/>
    <property type="match status" value="1"/>
</dbReference>
<feature type="transmembrane region" description="Helical" evidence="12">
    <location>
        <begin position="12"/>
        <end position="33"/>
    </location>
</feature>
<dbReference type="AlphaFoldDB" id="A1VMH2"/>
<dbReference type="InterPro" id="IPR003660">
    <property type="entry name" value="HAMP_dom"/>
</dbReference>
<dbReference type="InterPro" id="IPR036890">
    <property type="entry name" value="HATPase_C_sf"/>
</dbReference>